<feature type="region of interest" description="Disordered" evidence="1">
    <location>
        <begin position="242"/>
        <end position="304"/>
    </location>
</feature>
<gene>
    <name evidence="3" type="ORF">VTJ49DRAFT_7190</name>
</gene>
<keyword evidence="2" id="KW-1133">Transmembrane helix</keyword>
<organism evidence="3 4">
    <name type="scientific">Humicola insolens</name>
    <name type="common">Soft-rot fungus</name>
    <dbReference type="NCBI Taxonomy" id="85995"/>
    <lineage>
        <taxon>Eukaryota</taxon>
        <taxon>Fungi</taxon>
        <taxon>Dikarya</taxon>
        <taxon>Ascomycota</taxon>
        <taxon>Pezizomycotina</taxon>
        <taxon>Sordariomycetes</taxon>
        <taxon>Sordariomycetidae</taxon>
        <taxon>Sordariales</taxon>
        <taxon>Chaetomiaceae</taxon>
        <taxon>Mycothermus</taxon>
    </lineage>
</organism>
<evidence type="ECO:0000256" key="1">
    <source>
        <dbReference type="SAM" id="MobiDB-lite"/>
    </source>
</evidence>
<evidence type="ECO:0000256" key="2">
    <source>
        <dbReference type="SAM" id="Phobius"/>
    </source>
</evidence>
<feature type="transmembrane region" description="Helical" evidence="2">
    <location>
        <begin position="208"/>
        <end position="234"/>
    </location>
</feature>
<comment type="caution">
    <text evidence="3">The sequence shown here is derived from an EMBL/GenBank/DDBJ whole genome shotgun (WGS) entry which is preliminary data.</text>
</comment>
<feature type="transmembrane region" description="Helical" evidence="2">
    <location>
        <begin position="138"/>
        <end position="159"/>
    </location>
</feature>
<accession>A0ABR3VPK4</accession>
<protein>
    <recommendedName>
        <fullName evidence="5">Transmembrane protein</fullName>
    </recommendedName>
</protein>
<keyword evidence="4" id="KW-1185">Reference proteome</keyword>
<evidence type="ECO:0008006" key="5">
    <source>
        <dbReference type="Google" id="ProtNLM"/>
    </source>
</evidence>
<keyword evidence="2" id="KW-0472">Membrane</keyword>
<feature type="compositionally biased region" description="Polar residues" evidence="1">
    <location>
        <begin position="272"/>
        <end position="281"/>
    </location>
</feature>
<feature type="compositionally biased region" description="Basic and acidic residues" evidence="1">
    <location>
        <begin position="80"/>
        <end position="93"/>
    </location>
</feature>
<sequence>MLTNYVGVLSLKTPCIPTSLFAIFVSPLVPPDLLPTWWNFGLTGICDNFTETEEVYCRPAFAPSQNVLTVLEDSLRDSLRRRDGQGEDGPEHNENDDESQGDSDPEELLEAVLNSWNDTLASLSPSGLPAHQDKVDTLIYAGAVLTIIAATTDVLGWAFQLVCLPGWTLIPTYLVGGLTGMAAPACVSEAMRASMVGPFGTNDGGFGFHVYLVFVNAGVRLLVCIVMVWFYVAVSPENRRAWLRRPPSSSSDDDSDCYNPPARTSESHPKGTAQSPSQNGPAQPDSGERQRTPDCLGTLEAPKS</sequence>
<proteinExistence type="predicted"/>
<feature type="compositionally biased region" description="Acidic residues" evidence="1">
    <location>
        <begin position="94"/>
        <end position="105"/>
    </location>
</feature>
<name>A0ABR3VPK4_HUMIN</name>
<dbReference type="Proteomes" id="UP001583172">
    <property type="component" value="Unassembled WGS sequence"/>
</dbReference>
<keyword evidence="2" id="KW-0812">Transmembrane</keyword>
<evidence type="ECO:0000313" key="4">
    <source>
        <dbReference type="Proteomes" id="UP001583172"/>
    </source>
</evidence>
<evidence type="ECO:0000313" key="3">
    <source>
        <dbReference type="EMBL" id="KAL1843839.1"/>
    </source>
</evidence>
<feature type="region of interest" description="Disordered" evidence="1">
    <location>
        <begin position="80"/>
        <end position="105"/>
    </location>
</feature>
<reference evidence="3 4" key="1">
    <citation type="journal article" date="2024" name="Commun. Biol.">
        <title>Comparative genomic analysis of thermophilic fungi reveals convergent evolutionary adaptations and gene losses.</title>
        <authorList>
            <person name="Steindorff A.S."/>
            <person name="Aguilar-Pontes M.V."/>
            <person name="Robinson A.J."/>
            <person name="Andreopoulos B."/>
            <person name="LaButti K."/>
            <person name="Kuo A."/>
            <person name="Mondo S."/>
            <person name="Riley R."/>
            <person name="Otillar R."/>
            <person name="Haridas S."/>
            <person name="Lipzen A."/>
            <person name="Grimwood J."/>
            <person name="Schmutz J."/>
            <person name="Clum A."/>
            <person name="Reid I.D."/>
            <person name="Moisan M.C."/>
            <person name="Butler G."/>
            <person name="Nguyen T.T.M."/>
            <person name="Dewar K."/>
            <person name="Conant G."/>
            <person name="Drula E."/>
            <person name="Henrissat B."/>
            <person name="Hansel C."/>
            <person name="Singer S."/>
            <person name="Hutchinson M.I."/>
            <person name="de Vries R.P."/>
            <person name="Natvig D.O."/>
            <person name="Powell A.J."/>
            <person name="Tsang A."/>
            <person name="Grigoriev I.V."/>
        </authorList>
    </citation>
    <scope>NUCLEOTIDE SEQUENCE [LARGE SCALE GENOMIC DNA]</scope>
    <source>
        <strain evidence="3 4">CBS 620.91</strain>
    </source>
</reference>
<dbReference type="EMBL" id="JAZGSY010000008">
    <property type="protein sequence ID" value="KAL1843839.1"/>
    <property type="molecule type" value="Genomic_DNA"/>
</dbReference>